<evidence type="ECO:0000256" key="3">
    <source>
        <dbReference type="ARBA" id="ARBA00023237"/>
    </source>
</evidence>
<evidence type="ECO:0000313" key="5">
    <source>
        <dbReference type="Proteomes" id="UP000571084"/>
    </source>
</evidence>
<proteinExistence type="predicted"/>
<evidence type="ECO:0000313" key="4">
    <source>
        <dbReference type="EMBL" id="MBB5199659.1"/>
    </source>
</evidence>
<comment type="caution">
    <text evidence="4">The sequence shown here is derived from an EMBL/GenBank/DDBJ whole genome shotgun (WGS) entry which is preliminary data.</text>
</comment>
<dbReference type="InterPro" id="IPR036942">
    <property type="entry name" value="Beta-barrel_TonB_sf"/>
</dbReference>
<dbReference type="SUPFAM" id="SSF56935">
    <property type="entry name" value="Porins"/>
    <property type="match status" value="1"/>
</dbReference>
<dbReference type="AlphaFoldDB" id="A0A840RT70"/>
<dbReference type="RefSeq" id="WP_168056503.1">
    <property type="nucleotide sequence ID" value="NZ_JAAOZT010000010.1"/>
</dbReference>
<keyword evidence="4" id="KW-0675">Receptor</keyword>
<dbReference type="Gene3D" id="2.40.170.20">
    <property type="entry name" value="TonB-dependent receptor, beta-barrel domain"/>
    <property type="match status" value="1"/>
</dbReference>
<keyword evidence="2" id="KW-0472">Membrane</keyword>
<reference evidence="4 5" key="1">
    <citation type="submission" date="2020-08" db="EMBL/GenBank/DDBJ databases">
        <title>Genomic Encyclopedia of Type Strains, Phase IV (KMG-IV): sequencing the most valuable type-strain genomes for metagenomic binning, comparative biology and taxonomic classification.</title>
        <authorList>
            <person name="Goeker M."/>
        </authorList>
    </citation>
    <scope>NUCLEOTIDE SEQUENCE [LARGE SCALE GENOMIC DNA]</scope>
    <source>
        <strain evidence="4 5">DSM 23240</strain>
    </source>
</reference>
<evidence type="ECO:0000256" key="2">
    <source>
        <dbReference type="ARBA" id="ARBA00023136"/>
    </source>
</evidence>
<evidence type="ECO:0000256" key="1">
    <source>
        <dbReference type="ARBA" id="ARBA00004442"/>
    </source>
</evidence>
<gene>
    <name evidence="4" type="ORF">HNR39_001491</name>
</gene>
<dbReference type="EMBL" id="JACHHQ010000003">
    <property type="protein sequence ID" value="MBB5199659.1"/>
    <property type="molecule type" value="Genomic_DNA"/>
</dbReference>
<organism evidence="4 5">
    <name type="scientific">Glaciimonas immobilis</name>
    <dbReference type="NCBI Taxonomy" id="728004"/>
    <lineage>
        <taxon>Bacteria</taxon>
        <taxon>Pseudomonadati</taxon>
        <taxon>Pseudomonadota</taxon>
        <taxon>Betaproteobacteria</taxon>
        <taxon>Burkholderiales</taxon>
        <taxon>Oxalobacteraceae</taxon>
        <taxon>Glaciimonas</taxon>
    </lineage>
</organism>
<keyword evidence="3" id="KW-0998">Cell outer membrane</keyword>
<comment type="subcellular location">
    <subcellularLocation>
        <location evidence="1">Cell outer membrane</location>
    </subcellularLocation>
</comment>
<accession>A0A840RT70</accession>
<keyword evidence="5" id="KW-1185">Reference proteome</keyword>
<protein>
    <submittedName>
        <fullName evidence="4">Outer membrane cobalamin receptor</fullName>
    </submittedName>
</protein>
<dbReference type="GO" id="GO:0009279">
    <property type="term" value="C:cell outer membrane"/>
    <property type="evidence" value="ECO:0007669"/>
    <property type="project" value="UniProtKB-SubCell"/>
</dbReference>
<sequence length="100" mass="11271">MKSTLAAGKVCTWKRKQSGREWSVGGYTIFNLDTHYNLASNWQVFAKVSNLFIKNYSTFLEKNMYTAQNELAVVPSTSRGFRVGLTCQFDDKKSASATND</sequence>
<dbReference type="Proteomes" id="UP000571084">
    <property type="component" value="Unassembled WGS sequence"/>
</dbReference>
<name>A0A840RT70_9BURK</name>